<evidence type="ECO:0000313" key="1">
    <source>
        <dbReference type="EnsemblMetazoa" id="MESCA000506-PA"/>
    </source>
</evidence>
<reference evidence="2" key="1">
    <citation type="submission" date="2013-02" db="EMBL/GenBank/DDBJ databases">
        <authorList>
            <person name="Hughes D."/>
        </authorList>
    </citation>
    <scope>NUCLEOTIDE SEQUENCE</scope>
    <source>
        <strain>Durham</strain>
        <strain evidence="2">NC isolate 2 -- Noor lab</strain>
    </source>
</reference>
<dbReference type="HOGENOM" id="CLU_947621_0_0_1"/>
<sequence length="294" mass="33775">MLNITSDFDFTPKHHKFSESPDLKLDNPEDLFDVERILEALDTRPDLQLRTPSPQEEIYISSQELRGEAQSQQHNLKTPSDLKFECSEPKTPPRTPVKRKALKVINPGKEFNDEGEVLIIKLKSSFNIPGILLYRDIATEFTVLRVLTKSCSIEDIAKELWKIFSNFGFPSKLQTEGKLYKLYPGNGVTMNHNPIMRPIYNRKTKDQVRLLINQWIVENLSNDLEMACHKVQWMINTSTVNYGPCPLYGVFLGKVGFVHENPEQDSFFRAVGYTSKRLSRNSFVDSDSDRSSND</sequence>
<dbReference type="EMBL" id="CAQQ02048203">
    <property type="status" value="NOT_ANNOTATED_CDS"/>
    <property type="molecule type" value="Genomic_DNA"/>
</dbReference>
<dbReference type="AlphaFoldDB" id="T1GB84"/>
<dbReference type="EnsemblMetazoa" id="MESCA000506-RA">
    <property type="protein sequence ID" value="MESCA000506-PA"/>
    <property type="gene ID" value="MESCA000506"/>
</dbReference>
<proteinExistence type="predicted"/>
<evidence type="ECO:0000313" key="2">
    <source>
        <dbReference type="Proteomes" id="UP000015102"/>
    </source>
</evidence>
<accession>T1GB84</accession>
<protein>
    <submittedName>
        <fullName evidence="1">Uncharacterized protein</fullName>
    </submittedName>
</protein>
<name>T1GB84_MEGSC</name>
<organism evidence="1 2">
    <name type="scientific">Megaselia scalaris</name>
    <name type="common">Humpbacked fly</name>
    <name type="synonym">Phora scalaris</name>
    <dbReference type="NCBI Taxonomy" id="36166"/>
    <lineage>
        <taxon>Eukaryota</taxon>
        <taxon>Metazoa</taxon>
        <taxon>Ecdysozoa</taxon>
        <taxon>Arthropoda</taxon>
        <taxon>Hexapoda</taxon>
        <taxon>Insecta</taxon>
        <taxon>Pterygota</taxon>
        <taxon>Neoptera</taxon>
        <taxon>Endopterygota</taxon>
        <taxon>Diptera</taxon>
        <taxon>Brachycera</taxon>
        <taxon>Muscomorpha</taxon>
        <taxon>Platypezoidea</taxon>
        <taxon>Phoridae</taxon>
        <taxon>Megaseliini</taxon>
        <taxon>Megaselia</taxon>
    </lineage>
</organism>
<keyword evidence="2" id="KW-1185">Reference proteome</keyword>
<dbReference type="Proteomes" id="UP000015102">
    <property type="component" value="Unassembled WGS sequence"/>
</dbReference>
<reference evidence="1" key="2">
    <citation type="submission" date="2015-06" db="UniProtKB">
        <authorList>
            <consortium name="EnsemblMetazoa"/>
        </authorList>
    </citation>
    <scope>IDENTIFICATION</scope>
</reference>